<evidence type="ECO:0000313" key="3">
    <source>
        <dbReference type="Proteomes" id="UP000821598"/>
    </source>
</evidence>
<dbReference type="InterPro" id="IPR014710">
    <property type="entry name" value="RmlC-like_jellyroll"/>
</dbReference>
<dbReference type="PANTHER" id="PTHR38599:SF1">
    <property type="entry name" value="CUPIN DOMAIN PROTEIN (AFU_ORTHOLOGUE AFUA_3G13620)"/>
    <property type="match status" value="1"/>
</dbReference>
<dbReference type="Proteomes" id="UP000821598">
    <property type="component" value="Unassembled WGS sequence"/>
</dbReference>
<name>A0ABX2NYQ7_9BURK</name>
<organism evidence="2 3">
    <name type="scientific">Paraburkholderia youngii</name>
    <dbReference type="NCBI Taxonomy" id="2782701"/>
    <lineage>
        <taxon>Bacteria</taxon>
        <taxon>Pseudomonadati</taxon>
        <taxon>Pseudomonadota</taxon>
        <taxon>Betaproteobacteria</taxon>
        <taxon>Burkholderiales</taxon>
        <taxon>Burkholderiaceae</taxon>
        <taxon>Paraburkholderia</taxon>
    </lineage>
</organism>
<gene>
    <name evidence="2" type="ORF">FSB64_39835</name>
</gene>
<comment type="caution">
    <text evidence="2">The sequence shown here is derived from an EMBL/GenBank/DDBJ whole genome shotgun (WGS) entry which is preliminary data.</text>
</comment>
<dbReference type="Gene3D" id="2.60.120.10">
    <property type="entry name" value="Jelly Rolls"/>
    <property type="match status" value="1"/>
</dbReference>
<keyword evidence="3" id="KW-1185">Reference proteome</keyword>
<proteinExistence type="predicted"/>
<evidence type="ECO:0000259" key="1">
    <source>
        <dbReference type="Pfam" id="PF07883"/>
    </source>
</evidence>
<dbReference type="PANTHER" id="PTHR38599">
    <property type="entry name" value="CUPIN DOMAIN PROTEIN (AFU_ORTHOLOGUE AFUA_3G13620)"/>
    <property type="match status" value="1"/>
</dbReference>
<dbReference type="EMBL" id="VOMC01000109">
    <property type="protein sequence ID" value="NVI09649.1"/>
    <property type="molecule type" value="Genomic_DNA"/>
</dbReference>
<dbReference type="InterPro" id="IPR013096">
    <property type="entry name" value="Cupin_2"/>
</dbReference>
<evidence type="ECO:0000313" key="2">
    <source>
        <dbReference type="EMBL" id="NVI09649.1"/>
    </source>
</evidence>
<dbReference type="RefSeq" id="WP_176369980.1">
    <property type="nucleotide sequence ID" value="NZ_JBNDLW010000003.1"/>
</dbReference>
<reference evidence="2 3" key="1">
    <citation type="submission" date="2019-08" db="EMBL/GenBank/DDBJ databases">
        <title>Paraburkholderia simonii sp. nov. and P. youngii sp. nov. Brazilian and Mexican Mimosa-associated rhizobia.</title>
        <authorList>
            <person name="Mavima L."/>
            <person name="Beukes C.W."/>
            <person name="Palmer M."/>
            <person name="De Meyer S.E."/>
            <person name="James E.K."/>
            <person name="Maluk M."/>
            <person name="Avontuur J.R."/>
            <person name="Chan W.Y."/>
            <person name="Venter S.N."/>
            <person name="Steenkamp E.T."/>
        </authorList>
    </citation>
    <scope>NUCLEOTIDE SEQUENCE [LARGE SCALE GENOMIC DNA]</scope>
    <source>
        <strain evidence="2 3">JPY454</strain>
    </source>
</reference>
<dbReference type="Pfam" id="PF07883">
    <property type="entry name" value="Cupin_2"/>
    <property type="match status" value="1"/>
</dbReference>
<dbReference type="SUPFAM" id="SSF51182">
    <property type="entry name" value="RmlC-like cupins"/>
    <property type="match status" value="1"/>
</dbReference>
<protein>
    <submittedName>
        <fullName evidence="2">Cupin domain-containing protein</fullName>
    </submittedName>
</protein>
<dbReference type="InterPro" id="IPR011051">
    <property type="entry name" value="RmlC_Cupin_sf"/>
</dbReference>
<accession>A0ABX2NYQ7</accession>
<feature type="domain" description="Cupin type-2" evidence="1">
    <location>
        <begin position="40"/>
        <end position="111"/>
    </location>
</feature>
<sequence>MSEPINPAASTRASGFQGVTRRVLERMPMSGSEGELVLSEVTYPPGAAAPLHAHPVGGIVYILEGVAESAYGSDAPRQYSAGASLHDRTDVPHTLFRNCNSERPLRFLTICVLEPGQSYVIEL</sequence>